<dbReference type="Proteomes" id="UP000235023">
    <property type="component" value="Unassembled WGS sequence"/>
</dbReference>
<dbReference type="SMART" id="SM01100">
    <property type="entry name" value="CRAL_TRIO_N"/>
    <property type="match status" value="1"/>
</dbReference>
<dbReference type="AlphaFoldDB" id="A0A2J5HEI9"/>
<dbReference type="SUPFAM" id="SSF52087">
    <property type="entry name" value="CRAL/TRIO domain"/>
    <property type="match status" value="1"/>
</dbReference>
<dbReference type="OrthoDB" id="43460at2759"/>
<accession>A0A2J5HEI9</accession>
<dbReference type="PANTHER" id="PTHR46590">
    <property type="entry name" value="PHOSPHATIDYLINOSITOL TRANSFER PROTEIN CSR1-RELATED"/>
    <property type="match status" value="1"/>
</dbReference>
<dbReference type="Gene3D" id="3.40.525.10">
    <property type="entry name" value="CRAL-TRIO lipid binding domain"/>
    <property type="match status" value="1"/>
</dbReference>
<organism evidence="3 4">
    <name type="scientific">Aspergillus taichungensis</name>
    <dbReference type="NCBI Taxonomy" id="482145"/>
    <lineage>
        <taxon>Eukaryota</taxon>
        <taxon>Fungi</taxon>
        <taxon>Dikarya</taxon>
        <taxon>Ascomycota</taxon>
        <taxon>Pezizomycotina</taxon>
        <taxon>Eurotiomycetes</taxon>
        <taxon>Eurotiomycetidae</taxon>
        <taxon>Eurotiales</taxon>
        <taxon>Aspergillaceae</taxon>
        <taxon>Aspergillus</taxon>
        <taxon>Aspergillus subgen. Circumdati</taxon>
    </lineage>
</organism>
<dbReference type="PANTHER" id="PTHR46590:SF1">
    <property type="entry name" value="PHOSPHATIDYLINOSITOL TRANSFER PROTEIN CSR1"/>
    <property type="match status" value="1"/>
</dbReference>
<dbReference type="SUPFAM" id="SSF46938">
    <property type="entry name" value="CRAL/TRIO N-terminal domain"/>
    <property type="match status" value="1"/>
</dbReference>
<dbReference type="InterPro" id="IPR001251">
    <property type="entry name" value="CRAL-TRIO_dom"/>
</dbReference>
<sequence length="593" mass="67230">MHVCSPLSRRLAHSSAKSTFQSPTHLRLRHPVRAQVSRPLHPSPAHLALSHPPARSLSTFLPLKEPKEAASFWTVTFSLLLICGGSWLHDKYRNSRDDSLLQNDDDGPSDSNPSEESFLGVLDTFRGMTNAEAAPGTVGNLTPEQEAKLQELWILLCKVCGIKLNGLEETETEASGSRPGSSQDKKQQPKRRWTLWGGKDDDASDSASVKSGKGISTSLSAINLDGDDKHGQSKEFQQALDDMTPEEIRVTVWNMVKQDNPDSLLLRFLRARKWDVHKALIMFISTIRWRLHDVKVDDDIMRGGEQLAYEQTKSADAAERKKGEDFLTQMRLGKSFLHGVDKQGRPICTVRVRLHRANEQSTESLDRFTVYTIETARMMLVPPVETACIVFDMSNFSLANMDYHPVNFMIKCFEANYPESLGVVLIHKAPWIFSGIWNIIKGWLDPVVASKVHFTKSYQDLEKFINKDQIWTELEGKEDWEYKYVEVKPDENKLMEDTAKRDAMIAERQELAKEIEAATVEWILASRKKDQAATQAAVEKRAGLTDRLRAQYWELDPYIRARSLYDRVNIIQGGGKVNFYPEEAKNPSSKNKA</sequence>
<protein>
    <submittedName>
        <fullName evidence="3">CRAL/TRIO domain protein</fullName>
    </submittedName>
</protein>
<evidence type="ECO:0000256" key="1">
    <source>
        <dbReference type="SAM" id="MobiDB-lite"/>
    </source>
</evidence>
<evidence type="ECO:0000313" key="4">
    <source>
        <dbReference type="Proteomes" id="UP000235023"/>
    </source>
</evidence>
<feature type="region of interest" description="Disordered" evidence="1">
    <location>
        <begin position="1"/>
        <end position="28"/>
    </location>
</feature>
<evidence type="ECO:0000259" key="2">
    <source>
        <dbReference type="PROSITE" id="PS50191"/>
    </source>
</evidence>
<dbReference type="InterPro" id="IPR036273">
    <property type="entry name" value="CRAL/TRIO_N_dom_sf"/>
</dbReference>
<dbReference type="Pfam" id="PF00650">
    <property type="entry name" value="CRAL_TRIO"/>
    <property type="match status" value="1"/>
</dbReference>
<dbReference type="InterPro" id="IPR036865">
    <property type="entry name" value="CRAL-TRIO_dom_sf"/>
</dbReference>
<dbReference type="Pfam" id="PF03765">
    <property type="entry name" value="CRAL_TRIO_N"/>
    <property type="match status" value="1"/>
</dbReference>
<feature type="domain" description="CRAL-TRIO" evidence="2">
    <location>
        <begin position="324"/>
        <end position="482"/>
    </location>
</feature>
<reference evidence="4" key="1">
    <citation type="submission" date="2017-12" db="EMBL/GenBank/DDBJ databases">
        <authorList>
            <consortium name="DOE Joint Genome Institute"/>
            <person name="Mondo S.J."/>
            <person name="Kjaerbolling I."/>
            <person name="Vesth T.C."/>
            <person name="Frisvad J.C."/>
            <person name="Nybo J.L."/>
            <person name="Theobald S."/>
            <person name="Kuo A."/>
            <person name="Bowyer P."/>
            <person name="Matsuda Y."/>
            <person name="Lyhne E.K."/>
            <person name="Kogle M.E."/>
            <person name="Clum A."/>
            <person name="Lipzen A."/>
            <person name="Salamov A."/>
            <person name="Ngan C.Y."/>
            <person name="Daum C."/>
            <person name="Chiniquy J."/>
            <person name="Barry K."/>
            <person name="LaButti K."/>
            <person name="Haridas S."/>
            <person name="Simmons B.A."/>
            <person name="Magnuson J.K."/>
            <person name="Mortensen U.H."/>
            <person name="Larsen T.O."/>
            <person name="Grigoriev I.V."/>
            <person name="Baker S.E."/>
            <person name="Andersen M.R."/>
            <person name="Nordberg H.P."/>
            <person name="Cantor M.N."/>
            <person name="Hua S.X."/>
        </authorList>
    </citation>
    <scope>NUCLEOTIDE SEQUENCE [LARGE SCALE GENOMIC DNA]</scope>
    <source>
        <strain evidence="4">IBT 19404</strain>
    </source>
</reference>
<dbReference type="EMBL" id="KZ559656">
    <property type="protein sequence ID" value="PLN75279.1"/>
    <property type="molecule type" value="Genomic_DNA"/>
</dbReference>
<dbReference type="CDD" id="cd00170">
    <property type="entry name" value="SEC14"/>
    <property type="match status" value="1"/>
</dbReference>
<dbReference type="InterPro" id="IPR052432">
    <property type="entry name" value="PITP/CRAL-TRIO"/>
</dbReference>
<dbReference type="InterPro" id="IPR011074">
    <property type="entry name" value="CRAL/TRIO_N_dom"/>
</dbReference>
<keyword evidence="4" id="KW-1185">Reference proteome</keyword>
<dbReference type="SMART" id="SM00516">
    <property type="entry name" value="SEC14"/>
    <property type="match status" value="1"/>
</dbReference>
<feature type="compositionally biased region" description="Polar residues" evidence="1">
    <location>
        <begin position="173"/>
        <end position="182"/>
    </location>
</feature>
<feature type="compositionally biased region" description="Polar residues" evidence="1">
    <location>
        <begin position="15"/>
        <end position="24"/>
    </location>
</feature>
<evidence type="ECO:0000313" key="3">
    <source>
        <dbReference type="EMBL" id="PLN75279.1"/>
    </source>
</evidence>
<feature type="region of interest" description="Disordered" evidence="1">
    <location>
        <begin position="169"/>
        <end position="213"/>
    </location>
</feature>
<gene>
    <name evidence="3" type="ORF">BDW42DRAFT_180971</name>
</gene>
<dbReference type="PROSITE" id="PS50191">
    <property type="entry name" value="CRAL_TRIO"/>
    <property type="match status" value="1"/>
</dbReference>
<name>A0A2J5HEI9_9EURO</name>
<proteinExistence type="predicted"/>